<feature type="signal peptide" evidence="1">
    <location>
        <begin position="1"/>
        <end position="24"/>
    </location>
</feature>
<sequence>MKRITKIIAIILTVLSINCTSVFAIETSVSRYEIKQKLLEVGVNENKIDSLVTKIQDGEKLDCMKEKYNNIKPTVKSWTDTGGYEKYVYPDGSVKTLSVTPAIVTGSIIDGTRTSGSNWYEWKNARVIASWGVVTASFYANIFGATGQGKINKVWGKGVTVVGGTFSGLDLKTVRAETTNSTPAQARLYFIGKCTGDFGQSTFYLRLYVPYNSAPYAKFSMPN</sequence>
<protein>
    <submittedName>
        <fullName evidence="2">DUF5626 family protein</fullName>
    </submittedName>
</protein>
<name>A0ABT2SSH3_9FIRM</name>
<proteinExistence type="predicted"/>
<accession>A0ABT2SSH3</accession>
<comment type="caution">
    <text evidence="2">The sequence shown here is derived from an EMBL/GenBank/DDBJ whole genome shotgun (WGS) entry which is preliminary data.</text>
</comment>
<reference evidence="2 3" key="1">
    <citation type="journal article" date="2021" name="ISME Commun">
        <title>Automated analysis of genomic sequences facilitates high-throughput and comprehensive description of bacteria.</title>
        <authorList>
            <person name="Hitch T.C.A."/>
        </authorList>
    </citation>
    <scope>NUCLEOTIDE SEQUENCE [LARGE SCALE GENOMIC DNA]</scope>
    <source>
        <strain evidence="2 3">H4_15</strain>
    </source>
</reference>
<feature type="chain" id="PRO_5045406320" evidence="1">
    <location>
        <begin position="25"/>
        <end position="223"/>
    </location>
</feature>
<evidence type="ECO:0000313" key="2">
    <source>
        <dbReference type="EMBL" id="MCU6737797.1"/>
    </source>
</evidence>
<dbReference type="RefSeq" id="WP_147579846.1">
    <property type="nucleotide sequence ID" value="NZ_JAOQJR010000003.1"/>
</dbReference>
<keyword evidence="3" id="KW-1185">Reference proteome</keyword>
<keyword evidence="1" id="KW-0732">Signal</keyword>
<organism evidence="2 3">
    <name type="scientific">[Clostridium] ammoniilyticum</name>
    <dbReference type="NCBI Taxonomy" id="2981784"/>
    <lineage>
        <taxon>Bacteria</taxon>
        <taxon>Bacillati</taxon>
        <taxon>Bacillota</taxon>
        <taxon>Erysipelotrichia</taxon>
        <taxon>Erysipelotrichales</taxon>
        <taxon>Coprobacillaceae</taxon>
        <taxon>Faecalibacillus</taxon>
    </lineage>
</organism>
<dbReference type="Proteomes" id="UP001208364">
    <property type="component" value="Unassembled WGS sequence"/>
</dbReference>
<evidence type="ECO:0000256" key="1">
    <source>
        <dbReference type="SAM" id="SignalP"/>
    </source>
</evidence>
<dbReference type="Gene3D" id="2.60.40.3860">
    <property type="match status" value="1"/>
</dbReference>
<dbReference type="EMBL" id="JAOQJR010000003">
    <property type="protein sequence ID" value="MCU6737797.1"/>
    <property type="molecule type" value="Genomic_DNA"/>
</dbReference>
<evidence type="ECO:0000313" key="3">
    <source>
        <dbReference type="Proteomes" id="UP001208364"/>
    </source>
</evidence>
<gene>
    <name evidence="2" type="ORF">OCV55_03775</name>
</gene>